<evidence type="ECO:0000313" key="1">
    <source>
        <dbReference type="EMBL" id="PNL61827.1"/>
    </source>
</evidence>
<reference evidence="1" key="1">
    <citation type="submission" date="2017-12" db="EMBL/GenBank/DDBJ databases">
        <title>FDA dAtabase for Regulatory Grade micrObial Sequences (FDA-ARGOS): Supporting development and validation of Infectious Disease Dx tests.</title>
        <authorList>
            <person name="Kerrigan L."/>
            <person name="Tallon L.J."/>
            <person name="Sadzewicz L."/>
            <person name="Sengamalay N."/>
            <person name="Ott S."/>
            <person name="Godinez A."/>
            <person name="Nagaraj S."/>
            <person name="Vavikolanu K."/>
            <person name="Vyas G."/>
            <person name="Nadendla S."/>
            <person name="Aluvathingal J."/>
            <person name="Sichtig H."/>
        </authorList>
    </citation>
    <scope>NUCLEOTIDE SEQUENCE [LARGE SCALE GENOMIC DNA]</scope>
    <source>
        <strain evidence="1">FDAARGOS_200</strain>
    </source>
</reference>
<comment type="caution">
    <text evidence="1">The sequence shown here is derived from an EMBL/GenBank/DDBJ whole genome shotgun (WGS) entry which is preliminary data.</text>
</comment>
<gene>
    <name evidence="1" type="ORF">A6J39_011735</name>
</gene>
<dbReference type="Pfam" id="PF18632">
    <property type="entry name" value="DUF5630"/>
    <property type="match status" value="1"/>
</dbReference>
<keyword evidence="2" id="KW-1185">Reference proteome</keyword>
<sequence length="313" mass="35566">MKLAKFLELNTQEKVQQVKILTLQKRFGSDFCNKLIKNLDQALVFRLAIVDTEIDKVCKSPELEAYWQDIWRLCGINPKETAALNHKPVHEYHPMTTVPSCFDLLKGLYLYEMFRKTFKDMDIEHTEEFYKDAEEYLVTSGLYGCFFALNALCKGGLDLLEHKFDDKIAEKIIFYAKIAANYHLSAGYLLLSNVYQELLKYQNQSNLVGLNLPLLSFQAMSVAKKLEPYSAPMLNNAYQGKTLSEASSGLISSFSQGLLRLQQHLQLSSKEVEIATNNAITEVSSIKKTYSLENESIDEAARIDRSIGASRSL</sequence>
<dbReference type="EMBL" id="NBTX02000004">
    <property type="protein sequence ID" value="PNL61827.1"/>
    <property type="molecule type" value="Genomic_DNA"/>
</dbReference>
<dbReference type="InterPro" id="IPR040808">
    <property type="entry name" value="DUF5630"/>
</dbReference>
<dbReference type="AlphaFoldDB" id="A0AAX0WTZ5"/>
<organism evidence="1 2">
    <name type="scientific">Legionella anisa</name>
    <dbReference type="NCBI Taxonomy" id="28082"/>
    <lineage>
        <taxon>Bacteria</taxon>
        <taxon>Pseudomonadati</taxon>
        <taxon>Pseudomonadota</taxon>
        <taxon>Gammaproteobacteria</taxon>
        <taxon>Legionellales</taxon>
        <taxon>Legionellaceae</taxon>
        <taxon>Legionella</taxon>
    </lineage>
</organism>
<dbReference type="RefSeq" id="WP_019232364.1">
    <property type="nucleotide sequence ID" value="NZ_CAAAHR010000004.1"/>
</dbReference>
<protein>
    <submittedName>
        <fullName evidence="1">Uncharacterized protein</fullName>
    </submittedName>
</protein>
<dbReference type="GeneID" id="98065842"/>
<name>A0AAX0WTZ5_9GAMM</name>
<dbReference type="Proteomes" id="UP000192511">
    <property type="component" value="Unassembled WGS sequence"/>
</dbReference>
<accession>A0AAX0WTZ5</accession>
<proteinExistence type="predicted"/>
<evidence type="ECO:0000313" key="2">
    <source>
        <dbReference type="Proteomes" id="UP000192511"/>
    </source>
</evidence>